<keyword evidence="2" id="KW-1185">Reference proteome</keyword>
<dbReference type="Proteomes" id="UP000277294">
    <property type="component" value="Unassembled WGS sequence"/>
</dbReference>
<dbReference type="AlphaFoldDB" id="A0A3P4B7F3"/>
<dbReference type="InterPro" id="IPR021263">
    <property type="entry name" value="DUF2840"/>
</dbReference>
<dbReference type="Pfam" id="PF11000">
    <property type="entry name" value="DUF2840"/>
    <property type="match status" value="1"/>
</dbReference>
<name>A0A3P4B7F3_9BURK</name>
<dbReference type="EMBL" id="UWPJ01000027">
    <property type="protein sequence ID" value="VCU71540.1"/>
    <property type="molecule type" value="Genomic_DNA"/>
</dbReference>
<evidence type="ECO:0008006" key="3">
    <source>
        <dbReference type="Google" id="ProtNLM"/>
    </source>
</evidence>
<proteinExistence type="predicted"/>
<accession>A0A3P4B7F3</accession>
<evidence type="ECO:0000313" key="1">
    <source>
        <dbReference type="EMBL" id="VCU71540.1"/>
    </source>
</evidence>
<gene>
    <name evidence="1" type="ORF">PIGHUM_03625</name>
</gene>
<reference evidence="1 2" key="1">
    <citation type="submission" date="2018-10" db="EMBL/GenBank/DDBJ databases">
        <authorList>
            <person name="Criscuolo A."/>
        </authorList>
    </citation>
    <scope>NUCLEOTIDE SEQUENCE [LARGE SCALE GENOMIC DNA]</scope>
    <source>
        <strain evidence="1">DnA1</strain>
    </source>
</reference>
<sequence>MNAPPSRPDVSGMRVALATVAQRVHIWLRFGAPQRIVRLDDWRRLAVFLPGAVCCRVSWVANDYGTIAWRLMVMQAATPVDGIQRVAGVTPGARILLRADGERNVKTMFGLIATIEAADIAPVQVSPAYWRTVHNRLAARLVPPAYTAERHAAYLARCVLVDDRHA</sequence>
<protein>
    <recommendedName>
        <fullName evidence="3">Transposase</fullName>
    </recommendedName>
</protein>
<evidence type="ECO:0000313" key="2">
    <source>
        <dbReference type="Proteomes" id="UP000277294"/>
    </source>
</evidence>
<organism evidence="1 2">
    <name type="scientific">Pigmentiphaga humi</name>
    <dbReference type="NCBI Taxonomy" id="2478468"/>
    <lineage>
        <taxon>Bacteria</taxon>
        <taxon>Pseudomonadati</taxon>
        <taxon>Pseudomonadota</taxon>
        <taxon>Betaproteobacteria</taxon>
        <taxon>Burkholderiales</taxon>
        <taxon>Alcaligenaceae</taxon>
        <taxon>Pigmentiphaga</taxon>
    </lineage>
</organism>